<organism evidence="3 4">
    <name type="scientific">Sulfurimonas crateris</name>
    <dbReference type="NCBI Taxonomy" id="2574727"/>
    <lineage>
        <taxon>Bacteria</taxon>
        <taxon>Pseudomonadati</taxon>
        <taxon>Campylobacterota</taxon>
        <taxon>Epsilonproteobacteria</taxon>
        <taxon>Campylobacterales</taxon>
        <taxon>Sulfurimonadaceae</taxon>
        <taxon>Sulfurimonas</taxon>
    </lineage>
</organism>
<evidence type="ECO:0000313" key="3">
    <source>
        <dbReference type="EMBL" id="TKI68667.1"/>
    </source>
</evidence>
<feature type="chain" id="PRO_5020910922" evidence="2">
    <location>
        <begin position="25"/>
        <end position="228"/>
    </location>
</feature>
<keyword evidence="4" id="KW-1185">Reference proteome</keyword>
<feature type="transmembrane region" description="Helical" evidence="1">
    <location>
        <begin position="195"/>
        <end position="214"/>
    </location>
</feature>
<proteinExistence type="predicted"/>
<evidence type="ECO:0000313" key="4">
    <source>
        <dbReference type="Proteomes" id="UP000309561"/>
    </source>
</evidence>
<comment type="caution">
    <text evidence="3">The sequence shown here is derived from an EMBL/GenBank/DDBJ whole genome shotgun (WGS) entry which is preliminary data.</text>
</comment>
<keyword evidence="2" id="KW-0732">Signal</keyword>
<sequence length="228" mass="25766">MKFSRGLKALIVALLLNTALSAQYLYKDELIFNPAFNIEVEKLGSELHEKTGISLRLVMLKELPKNMNIVDYEKELIKDFNSPTILLTFSEMDSKVDIYANQRSLYEYFDKKQVLSPISSPVQAFIIALLNMDFSDMSSGGTILPLLAQKAKEGELLGKYAGSMFNGYADIAEQVAESKGVVLENAVGNANQTSIFLVKVLFYGFIIYGIFLYIKRKLYIRRQKNESK</sequence>
<feature type="signal peptide" evidence="2">
    <location>
        <begin position="1"/>
        <end position="24"/>
    </location>
</feature>
<dbReference type="AlphaFoldDB" id="A0A4U2Z3D3"/>
<dbReference type="RefSeq" id="WP_137014709.1">
    <property type="nucleotide sequence ID" value="NZ_SZPX01000007.1"/>
</dbReference>
<gene>
    <name evidence="3" type="ORF">FCU45_09635</name>
</gene>
<accession>A0A4U2Z3D3</accession>
<evidence type="ECO:0000256" key="2">
    <source>
        <dbReference type="SAM" id="SignalP"/>
    </source>
</evidence>
<evidence type="ECO:0000256" key="1">
    <source>
        <dbReference type="SAM" id="Phobius"/>
    </source>
</evidence>
<protein>
    <submittedName>
        <fullName evidence="3">3-dehydroquinate dehydratase</fullName>
    </submittedName>
</protein>
<reference evidence="3 4" key="1">
    <citation type="submission" date="2019-04" db="EMBL/GenBank/DDBJ databases">
        <title>Sulfurimonas crateris sp. nov. a facultative anaerobic sulfur-oxidizing chemolithautotrophic bacterium isolated from a terrestrial mud vulcano.</title>
        <authorList>
            <person name="Ratnikova N.M."/>
            <person name="Slobodkin A.I."/>
            <person name="Merkel A.Y."/>
            <person name="Novikov A."/>
            <person name="Bonch-Osmolovskaya E.A."/>
            <person name="Slobodkina G.B."/>
        </authorList>
    </citation>
    <scope>NUCLEOTIDE SEQUENCE [LARGE SCALE GENOMIC DNA]</scope>
    <source>
        <strain evidence="3 4">SN118</strain>
    </source>
</reference>
<dbReference type="EMBL" id="SZPX01000007">
    <property type="protein sequence ID" value="TKI68667.1"/>
    <property type="molecule type" value="Genomic_DNA"/>
</dbReference>
<keyword evidence="1" id="KW-0472">Membrane</keyword>
<dbReference type="Proteomes" id="UP000309561">
    <property type="component" value="Unassembled WGS sequence"/>
</dbReference>
<dbReference type="OrthoDB" id="5362685at2"/>
<keyword evidence="1" id="KW-1133">Transmembrane helix</keyword>
<name>A0A4U2Z3D3_9BACT</name>
<keyword evidence="1" id="KW-0812">Transmembrane</keyword>